<dbReference type="PATRIC" id="fig|706587.4.peg.3461"/>
<dbReference type="HOGENOM" id="CLU_039929_2_1_7"/>
<feature type="transmembrane region" description="Helical" evidence="9">
    <location>
        <begin position="67"/>
        <end position="87"/>
    </location>
</feature>
<evidence type="ECO:0000313" key="11">
    <source>
        <dbReference type="Proteomes" id="UP000006055"/>
    </source>
</evidence>
<dbReference type="EMBL" id="CP003360">
    <property type="protein sequence ID" value="AFM25709.1"/>
    <property type="molecule type" value="Genomic_DNA"/>
</dbReference>
<accession>I4C818</accession>
<evidence type="ECO:0000256" key="8">
    <source>
        <dbReference type="ARBA" id="ARBA00037998"/>
    </source>
</evidence>
<keyword evidence="5" id="KW-0029">Amino-acid transport</keyword>
<evidence type="ECO:0000256" key="1">
    <source>
        <dbReference type="ARBA" id="ARBA00004651"/>
    </source>
</evidence>
<keyword evidence="4 9" id="KW-0812">Transmembrane</keyword>
<feature type="transmembrane region" description="Helical" evidence="9">
    <location>
        <begin position="139"/>
        <end position="161"/>
    </location>
</feature>
<dbReference type="InterPro" id="IPR001851">
    <property type="entry name" value="ABC_transp_permease"/>
</dbReference>
<name>I4C818_DESTA</name>
<evidence type="ECO:0000313" key="10">
    <source>
        <dbReference type="EMBL" id="AFM25709.1"/>
    </source>
</evidence>
<comment type="similarity">
    <text evidence="8">Belongs to the binding-protein-dependent transport system permease family. LivHM subfamily.</text>
</comment>
<evidence type="ECO:0000256" key="2">
    <source>
        <dbReference type="ARBA" id="ARBA00022448"/>
    </source>
</evidence>
<dbReference type="GO" id="GO:0005886">
    <property type="term" value="C:plasma membrane"/>
    <property type="evidence" value="ECO:0007669"/>
    <property type="project" value="UniProtKB-SubCell"/>
</dbReference>
<evidence type="ECO:0000256" key="9">
    <source>
        <dbReference type="SAM" id="Phobius"/>
    </source>
</evidence>
<feature type="transmembrane region" description="Helical" evidence="9">
    <location>
        <begin position="99"/>
        <end position="119"/>
    </location>
</feature>
<evidence type="ECO:0000256" key="3">
    <source>
        <dbReference type="ARBA" id="ARBA00022475"/>
    </source>
</evidence>
<feature type="transmembrane region" description="Helical" evidence="9">
    <location>
        <begin position="46"/>
        <end position="61"/>
    </location>
</feature>
<proteinExistence type="inferred from homology"/>
<dbReference type="Proteomes" id="UP000006055">
    <property type="component" value="Chromosome"/>
</dbReference>
<dbReference type="GO" id="GO:0006865">
    <property type="term" value="P:amino acid transport"/>
    <property type="evidence" value="ECO:0007669"/>
    <property type="project" value="UniProtKB-KW"/>
</dbReference>
<keyword evidence="3" id="KW-1003">Cell membrane</keyword>
<sequence length="289" mass="30632">MPESAVTVLFLLMNGLIWGLIIALIALGLTLIFGVMGIVNMAHGDLYMLGAVLAFYILPVFDSFWVALAAVPIIAAIVAAPMERFILRPYEGHPSVTMIATVGISFILQQVVLATYGGIPKKIAAPVDWSFNLLGVDYPGYRLIVAGIAILIIICLYLFLYRTNYGILIRASIQDRQMAAAMGINVSRVLISTFVIGSGLAAIAGVLAAPISQVFYLMGNDVVLLCFIVVIIGGMGSLGGTLIAALTICALEGVLASVLTPTQAKAAIFVVMVAVLMVRPRGLFAEREG</sequence>
<dbReference type="PANTHER" id="PTHR11795:SF447">
    <property type="entry name" value="ABC TRANSPORTER PERMEASE PROTEIN"/>
    <property type="match status" value="1"/>
</dbReference>
<evidence type="ECO:0000256" key="4">
    <source>
        <dbReference type="ARBA" id="ARBA00022692"/>
    </source>
</evidence>
<feature type="transmembrane region" description="Helical" evidence="9">
    <location>
        <begin position="16"/>
        <end position="39"/>
    </location>
</feature>
<evidence type="ECO:0000256" key="7">
    <source>
        <dbReference type="ARBA" id="ARBA00023136"/>
    </source>
</evidence>
<dbReference type="PANTHER" id="PTHR11795">
    <property type="entry name" value="BRANCHED-CHAIN AMINO ACID TRANSPORT SYSTEM PERMEASE PROTEIN LIVH"/>
    <property type="match status" value="1"/>
</dbReference>
<comment type="subcellular location">
    <subcellularLocation>
        <location evidence="1">Cell membrane</location>
        <topology evidence="1">Multi-pass membrane protein</topology>
    </subcellularLocation>
</comment>
<dbReference type="AlphaFoldDB" id="I4C818"/>
<reference evidence="11" key="1">
    <citation type="submission" date="2012-06" db="EMBL/GenBank/DDBJ databases">
        <title>Complete sequence of chromosome of Desulfomonile tiedjei DSM 6799.</title>
        <authorList>
            <person name="Lucas S."/>
            <person name="Copeland A."/>
            <person name="Lapidus A."/>
            <person name="Glavina del Rio T."/>
            <person name="Dalin E."/>
            <person name="Tice H."/>
            <person name="Bruce D."/>
            <person name="Goodwin L."/>
            <person name="Pitluck S."/>
            <person name="Peters L."/>
            <person name="Ovchinnikova G."/>
            <person name="Zeytun A."/>
            <person name="Lu M."/>
            <person name="Kyrpides N."/>
            <person name="Mavromatis K."/>
            <person name="Ivanova N."/>
            <person name="Brettin T."/>
            <person name="Detter J.C."/>
            <person name="Han C."/>
            <person name="Larimer F."/>
            <person name="Land M."/>
            <person name="Hauser L."/>
            <person name="Markowitz V."/>
            <person name="Cheng J.-F."/>
            <person name="Hugenholtz P."/>
            <person name="Woyke T."/>
            <person name="Wu D."/>
            <person name="Spring S."/>
            <person name="Schroeder M."/>
            <person name="Brambilla E."/>
            <person name="Klenk H.-P."/>
            <person name="Eisen J.A."/>
        </authorList>
    </citation>
    <scope>NUCLEOTIDE SEQUENCE [LARGE SCALE GENOMIC DNA]</scope>
    <source>
        <strain evidence="11">ATCC 49306 / DSM 6799 / DCB-1</strain>
    </source>
</reference>
<dbReference type="GO" id="GO:0022857">
    <property type="term" value="F:transmembrane transporter activity"/>
    <property type="evidence" value="ECO:0007669"/>
    <property type="project" value="InterPro"/>
</dbReference>
<dbReference type="Pfam" id="PF02653">
    <property type="entry name" value="BPD_transp_2"/>
    <property type="match status" value="1"/>
</dbReference>
<feature type="transmembrane region" description="Helical" evidence="9">
    <location>
        <begin position="182"/>
        <end position="208"/>
    </location>
</feature>
<dbReference type="CDD" id="cd06582">
    <property type="entry name" value="TM_PBP1_LivH_like"/>
    <property type="match status" value="1"/>
</dbReference>
<dbReference type="eggNOG" id="COG0559">
    <property type="taxonomic scope" value="Bacteria"/>
</dbReference>
<dbReference type="KEGG" id="dti:Desti_3045"/>
<evidence type="ECO:0000256" key="5">
    <source>
        <dbReference type="ARBA" id="ARBA00022970"/>
    </source>
</evidence>
<feature type="transmembrane region" description="Helical" evidence="9">
    <location>
        <begin position="266"/>
        <end position="284"/>
    </location>
</feature>
<keyword evidence="11" id="KW-1185">Reference proteome</keyword>
<dbReference type="STRING" id="706587.Desti_3045"/>
<keyword evidence="2" id="KW-0813">Transport</keyword>
<evidence type="ECO:0000256" key="6">
    <source>
        <dbReference type="ARBA" id="ARBA00022989"/>
    </source>
</evidence>
<dbReference type="OrthoDB" id="9807115at2"/>
<keyword evidence="7 9" id="KW-0472">Membrane</keyword>
<keyword evidence="6 9" id="KW-1133">Transmembrane helix</keyword>
<gene>
    <name evidence="10" type="ordered locus">Desti_3045</name>
</gene>
<protein>
    <submittedName>
        <fullName evidence="10">Amino acid/amide ABC transporter membrane protein 1, HAAT family</fullName>
    </submittedName>
</protein>
<organism evidence="10 11">
    <name type="scientific">Desulfomonile tiedjei (strain ATCC 49306 / DSM 6799 / DCB-1)</name>
    <dbReference type="NCBI Taxonomy" id="706587"/>
    <lineage>
        <taxon>Bacteria</taxon>
        <taxon>Pseudomonadati</taxon>
        <taxon>Thermodesulfobacteriota</taxon>
        <taxon>Desulfomonilia</taxon>
        <taxon>Desulfomonilales</taxon>
        <taxon>Desulfomonilaceae</taxon>
        <taxon>Desulfomonile</taxon>
    </lineage>
</organism>
<dbReference type="RefSeq" id="WP_014810846.1">
    <property type="nucleotide sequence ID" value="NC_018025.1"/>
</dbReference>
<dbReference type="InterPro" id="IPR052157">
    <property type="entry name" value="BCAA_transport_permease"/>
</dbReference>